<comment type="caution">
    <text evidence="1">The sequence shown here is derived from an EMBL/GenBank/DDBJ whole genome shotgun (WGS) entry which is preliminary data.</text>
</comment>
<sequence>MPRKGYTTIALPNILVDQVEEVVKNKKHGYISKPEFIKEAIREKIRNLKNEYNSR</sequence>
<evidence type="ECO:0008006" key="2">
    <source>
        <dbReference type="Google" id="ProtNLM"/>
    </source>
</evidence>
<proteinExistence type="predicted"/>
<name>A0A0F9VRH3_9ZZZZ</name>
<gene>
    <name evidence="1" type="ORF">LCGC14_0374660</name>
</gene>
<dbReference type="CDD" id="cd22231">
    <property type="entry name" value="RHH_NikR_HicB-like"/>
    <property type="match status" value="1"/>
</dbReference>
<organism evidence="1">
    <name type="scientific">marine sediment metagenome</name>
    <dbReference type="NCBI Taxonomy" id="412755"/>
    <lineage>
        <taxon>unclassified sequences</taxon>
        <taxon>metagenomes</taxon>
        <taxon>ecological metagenomes</taxon>
    </lineage>
</organism>
<dbReference type="EMBL" id="LAZR01000300">
    <property type="protein sequence ID" value="KKN76076.1"/>
    <property type="molecule type" value="Genomic_DNA"/>
</dbReference>
<accession>A0A0F9VRH3</accession>
<protein>
    <recommendedName>
        <fullName evidence="2">Ribbon-helix-helix protein CopG domain-containing protein</fullName>
    </recommendedName>
</protein>
<reference evidence="1" key="1">
    <citation type="journal article" date="2015" name="Nature">
        <title>Complex archaea that bridge the gap between prokaryotes and eukaryotes.</title>
        <authorList>
            <person name="Spang A."/>
            <person name="Saw J.H."/>
            <person name="Jorgensen S.L."/>
            <person name="Zaremba-Niedzwiedzka K."/>
            <person name="Martijn J."/>
            <person name="Lind A.E."/>
            <person name="van Eijk R."/>
            <person name="Schleper C."/>
            <person name="Guy L."/>
            <person name="Ettema T.J."/>
        </authorList>
    </citation>
    <scope>NUCLEOTIDE SEQUENCE</scope>
</reference>
<evidence type="ECO:0000313" key="1">
    <source>
        <dbReference type="EMBL" id="KKN76076.1"/>
    </source>
</evidence>
<dbReference type="AlphaFoldDB" id="A0A0F9VRH3"/>